<organism evidence="6 7">
    <name type="scientific">Acinetobacter johnsonii</name>
    <dbReference type="NCBI Taxonomy" id="40214"/>
    <lineage>
        <taxon>Bacteria</taxon>
        <taxon>Pseudomonadati</taxon>
        <taxon>Pseudomonadota</taxon>
        <taxon>Gammaproteobacteria</taxon>
        <taxon>Moraxellales</taxon>
        <taxon>Moraxellaceae</taxon>
        <taxon>Acinetobacter</taxon>
    </lineage>
</organism>
<proteinExistence type="inferred from homology"/>
<comment type="caution">
    <text evidence="6">The sequence shown here is derived from an EMBL/GenBank/DDBJ whole genome shotgun (WGS) entry which is preliminary data.</text>
</comment>
<dbReference type="PANTHER" id="PTHR30537:SF72">
    <property type="entry name" value="LYSR FAMILY TRANSCRIPTIONAL REGULATOR"/>
    <property type="match status" value="1"/>
</dbReference>
<reference evidence="6 7" key="1">
    <citation type="submission" date="2018-10" db="EMBL/GenBank/DDBJ databases">
        <title>Transmission dynamics of multidrug resistant bacteria on intensive care unit surfaces.</title>
        <authorList>
            <person name="D'Souza A.W."/>
            <person name="Potter R.F."/>
            <person name="Wallace M."/>
            <person name="Shupe A."/>
            <person name="Patel S."/>
            <person name="Sun S."/>
            <person name="Gul D."/>
            <person name="Kwon J.H."/>
            <person name="Andleeb S."/>
            <person name="Burnham C.-A.D."/>
            <person name="Dantas G."/>
        </authorList>
    </citation>
    <scope>NUCLEOTIDE SEQUENCE [LARGE SCALE GENOMIC DNA]</scope>
    <source>
        <strain evidence="6 7">AJ_385</strain>
    </source>
</reference>
<gene>
    <name evidence="6" type="ORF">EGT73_16590</name>
</gene>
<evidence type="ECO:0000256" key="4">
    <source>
        <dbReference type="ARBA" id="ARBA00023163"/>
    </source>
</evidence>
<dbReference type="GO" id="GO:0006351">
    <property type="term" value="P:DNA-templated transcription"/>
    <property type="evidence" value="ECO:0007669"/>
    <property type="project" value="TreeGrafter"/>
</dbReference>
<dbReference type="PANTHER" id="PTHR30537">
    <property type="entry name" value="HTH-TYPE TRANSCRIPTIONAL REGULATOR"/>
    <property type="match status" value="1"/>
</dbReference>
<dbReference type="InterPro" id="IPR058163">
    <property type="entry name" value="LysR-type_TF_proteobact-type"/>
</dbReference>
<dbReference type="GO" id="GO:0003700">
    <property type="term" value="F:DNA-binding transcription factor activity"/>
    <property type="evidence" value="ECO:0007669"/>
    <property type="project" value="InterPro"/>
</dbReference>
<dbReference type="AlphaFoldDB" id="A0A3R9EWI4"/>
<dbReference type="Proteomes" id="UP000277537">
    <property type="component" value="Unassembled WGS sequence"/>
</dbReference>
<dbReference type="RefSeq" id="WP_004763143.1">
    <property type="nucleotide sequence ID" value="NZ_RHXE01000063.1"/>
</dbReference>
<evidence type="ECO:0000256" key="2">
    <source>
        <dbReference type="ARBA" id="ARBA00023015"/>
    </source>
</evidence>
<dbReference type="PROSITE" id="PS50931">
    <property type="entry name" value="HTH_LYSR"/>
    <property type="match status" value="1"/>
</dbReference>
<protein>
    <submittedName>
        <fullName evidence="6">LysR family transcriptional regulator</fullName>
    </submittedName>
</protein>
<evidence type="ECO:0000256" key="1">
    <source>
        <dbReference type="ARBA" id="ARBA00009437"/>
    </source>
</evidence>
<keyword evidence="4" id="KW-0804">Transcription</keyword>
<dbReference type="GO" id="GO:0043565">
    <property type="term" value="F:sequence-specific DNA binding"/>
    <property type="evidence" value="ECO:0007669"/>
    <property type="project" value="TreeGrafter"/>
</dbReference>
<dbReference type="InterPro" id="IPR000847">
    <property type="entry name" value="LysR_HTH_N"/>
</dbReference>
<dbReference type="SUPFAM" id="SSF46785">
    <property type="entry name" value="Winged helix' DNA-binding domain"/>
    <property type="match status" value="1"/>
</dbReference>
<keyword evidence="3" id="KW-0238">DNA-binding</keyword>
<dbReference type="EMBL" id="RHXE01000063">
    <property type="protein sequence ID" value="RSE18163.1"/>
    <property type="molecule type" value="Genomic_DNA"/>
</dbReference>
<dbReference type="InterPro" id="IPR036388">
    <property type="entry name" value="WH-like_DNA-bd_sf"/>
</dbReference>
<sequence>MDHLQKLQIYVLVVETQSFTHTAETLGLHRPLISKAIKQLEDELGVRLLNRTTRKVNMTLESDIFSNTGIGLFCLTIKLTT</sequence>
<dbReference type="Pfam" id="PF00126">
    <property type="entry name" value="HTH_1"/>
    <property type="match status" value="1"/>
</dbReference>
<feature type="domain" description="HTH lysR-type" evidence="5">
    <location>
        <begin position="1"/>
        <end position="59"/>
    </location>
</feature>
<evidence type="ECO:0000259" key="5">
    <source>
        <dbReference type="PROSITE" id="PS50931"/>
    </source>
</evidence>
<comment type="similarity">
    <text evidence="1">Belongs to the LysR transcriptional regulatory family.</text>
</comment>
<dbReference type="FunFam" id="1.10.10.10:FF:000001">
    <property type="entry name" value="LysR family transcriptional regulator"/>
    <property type="match status" value="1"/>
</dbReference>
<evidence type="ECO:0000256" key="3">
    <source>
        <dbReference type="ARBA" id="ARBA00023125"/>
    </source>
</evidence>
<keyword evidence="2" id="KW-0805">Transcription regulation</keyword>
<dbReference type="Gene3D" id="1.10.10.10">
    <property type="entry name" value="Winged helix-like DNA-binding domain superfamily/Winged helix DNA-binding domain"/>
    <property type="match status" value="1"/>
</dbReference>
<evidence type="ECO:0000313" key="6">
    <source>
        <dbReference type="EMBL" id="RSE18163.1"/>
    </source>
</evidence>
<name>A0A3R9EWI4_ACIJO</name>
<accession>A0A3R9EWI4</accession>
<dbReference type="PRINTS" id="PR00039">
    <property type="entry name" value="HTHLYSR"/>
</dbReference>
<dbReference type="InterPro" id="IPR036390">
    <property type="entry name" value="WH_DNA-bd_sf"/>
</dbReference>
<evidence type="ECO:0000313" key="7">
    <source>
        <dbReference type="Proteomes" id="UP000277537"/>
    </source>
</evidence>